<reference evidence="2 3" key="1">
    <citation type="submission" date="2019-10" db="EMBL/GenBank/DDBJ databases">
        <authorList>
            <person name="Palmer J.M."/>
        </authorList>
    </citation>
    <scope>NUCLEOTIDE SEQUENCE [LARGE SCALE GENOMIC DNA]</scope>
    <source>
        <strain evidence="2 3">TWF694</strain>
    </source>
</reference>
<dbReference type="AlphaFoldDB" id="A0AAV9XJ51"/>
<feature type="region of interest" description="Disordered" evidence="1">
    <location>
        <begin position="1"/>
        <end position="70"/>
    </location>
</feature>
<evidence type="ECO:0000313" key="3">
    <source>
        <dbReference type="Proteomes" id="UP001365542"/>
    </source>
</evidence>
<sequence>MSNEDIKWRRRQSAQGNSASPSPNPSQNFNQPRRSDSRSDRSSSSFQQSQNNRSYSNNSNNSAGFSGIVDEHLPVNGFNAKEVKDQLNKAHLDAIAASQASGDNKAVVYKNNDKGWTTPQSKSSPWGMNKHVMANGTDFLTRLRKGVATTSTNGGSKDGKFGG</sequence>
<organism evidence="2 3">
    <name type="scientific">Orbilia ellipsospora</name>
    <dbReference type="NCBI Taxonomy" id="2528407"/>
    <lineage>
        <taxon>Eukaryota</taxon>
        <taxon>Fungi</taxon>
        <taxon>Dikarya</taxon>
        <taxon>Ascomycota</taxon>
        <taxon>Pezizomycotina</taxon>
        <taxon>Orbiliomycetes</taxon>
        <taxon>Orbiliales</taxon>
        <taxon>Orbiliaceae</taxon>
        <taxon>Orbilia</taxon>
    </lineage>
</organism>
<proteinExistence type="predicted"/>
<dbReference type="EMBL" id="JAVHJO010000003">
    <property type="protein sequence ID" value="KAK6541978.1"/>
    <property type="molecule type" value="Genomic_DNA"/>
</dbReference>
<evidence type="ECO:0000256" key="1">
    <source>
        <dbReference type="SAM" id="MobiDB-lite"/>
    </source>
</evidence>
<feature type="compositionally biased region" description="Low complexity" evidence="1">
    <location>
        <begin position="13"/>
        <end position="32"/>
    </location>
</feature>
<dbReference type="Proteomes" id="UP001365542">
    <property type="component" value="Unassembled WGS sequence"/>
</dbReference>
<comment type="caution">
    <text evidence="2">The sequence shown here is derived from an EMBL/GenBank/DDBJ whole genome shotgun (WGS) entry which is preliminary data.</text>
</comment>
<accession>A0AAV9XJ51</accession>
<name>A0AAV9XJ51_9PEZI</name>
<keyword evidence="3" id="KW-1185">Reference proteome</keyword>
<gene>
    <name evidence="2" type="ORF">TWF694_007751</name>
</gene>
<evidence type="ECO:0000313" key="2">
    <source>
        <dbReference type="EMBL" id="KAK6541978.1"/>
    </source>
</evidence>
<protein>
    <submittedName>
        <fullName evidence="2">Uncharacterized protein</fullName>
    </submittedName>
</protein>
<feature type="compositionally biased region" description="Low complexity" evidence="1">
    <location>
        <begin position="42"/>
        <end position="62"/>
    </location>
</feature>